<dbReference type="GO" id="GO:0016020">
    <property type="term" value="C:membrane"/>
    <property type="evidence" value="ECO:0007669"/>
    <property type="project" value="InterPro"/>
</dbReference>
<feature type="transmembrane region" description="Helical" evidence="1">
    <location>
        <begin position="278"/>
        <end position="296"/>
    </location>
</feature>
<keyword evidence="1" id="KW-0472">Membrane</keyword>
<dbReference type="AlphaFoldDB" id="A0A8J7S2U8"/>
<gene>
    <name evidence="3" type="ORF">KAJ83_11125</name>
</gene>
<dbReference type="PANTHER" id="PTHR22911">
    <property type="entry name" value="ACYL-MALONYL CONDENSING ENZYME-RELATED"/>
    <property type="match status" value="1"/>
</dbReference>
<dbReference type="RefSeq" id="WP_210682140.1">
    <property type="nucleotide sequence ID" value="NZ_JAGMWN010000004.1"/>
</dbReference>
<feature type="transmembrane region" description="Helical" evidence="1">
    <location>
        <begin position="139"/>
        <end position="156"/>
    </location>
</feature>
<dbReference type="PANTHER" id="PTHR22911:SF103">
    <property type="entry name" value="BLR2811 PROTEIN"/>
    <property type="match status" value="1"/>
</dbReference>
<evidence type="ECO:0000313" key="4">
    <source>
        <dbReference type="Proteomes" id="UP000672602"/>
    </source>
</evidence>
<feature type="transmembrane region" description="Helical" evidence="1">
    <location>
        <begin position="112"/>
        <end position="132"/>
    </location>
</feature>
<protein>
    <submittedName>
        <fullName evidence="3">DMT family transporter</fullName>
    </submittedName>
</protein>
<feature type="transmembrane region" description="Helical" evidence="1">
    <location>
        <begin position="255"/>
        <end position="272"/>
    </location>
</feature>
<feature type="transmembrane region" description="Helical" evidence="1">
    <location>
        <begin position="162"/>
        <end position="182"/>
    </location>
</feature>
<organism evidence="3 4">
    <name type="scientific">Marivibrio halodurans</name>
    <dbReference type="NCBI Taxonomy" id="2039722"/>
    <lineage>
        <taxon>Bacteria</taxon>
        <taxon>Pseudomonadati</taxon>
        <taxon>Pseudomonadota</taxon>
        <taxon>Alphaproteobacteria</taxon>
        <taxon>Rhodospirillales</taxon>
        <taxon>Rhodospirillaceae</taxon>
        <taxon>Marivibrio</taxon>
    </lineage>
</organism>
<dbReference type="InterPro" id="IPR037185">
    <property type="entry name" value="EmrE-like"/>
</dbReference>
<sequence length="304" mass="32759">MTETAPPKPLPPSPPGDDPRATLKGVALMCLAVFLFIMLEMTAKASAEYMPVAQTVWARYFSHLALMTLFLAPRYGMRLIATRRPGLQIVRSLLLLLITGCTFFSLRHLQMAEVTTIGFAAPFFVAALSVPLLGEKVGVHRWSAIALGFIGVAIAMRPGLGVFHWAALVVLGAALANAFYLIATRKAKDEDPVVSIYFTSFAGALVMSAVVPFFWVTPSEPIGWVIMVALGIFGGLGHFMLILGHTMAPASLLAPFYYTQLAFSVGVGYAVFGDVPDGFTIAGALIVLASGLYLIYRERKKARA</sequence>
<feature type="transmembrane region" description="Helical" evidence="1">
    <location>
        <begin position="89"/>
        <end position="106"/>
    </location>
</feature>
<feature type="transmembrane region" description="Helical" evidence="1">
    <location>
        <begin position="21"/>
        <end position="39"/>
    </location>
</feature>
<keyword evidence="1" id="KW-0812">Transmembrane</keyword>
<evidence type="ECO:0000259" key="2">
    <source>
        <dbReference type="Pfam" id="PF00892"/>
    </source>
</evidence>
<dbReference type="InterPro" id="IPR000620">
    <property type="entry name" value="EamA_dom"/>
</dbReference>
<dbReference type="EMBL" id="JAGMWN010000004">
    <property type="protein sequence ID" value="MBP5857563.1"/>
    <property type="molecule type" value="Genomic_DNA"/>
</dbReference>
<dbReference type="SUPFAM" id="SSF103481">
    <property type="entry name" value="Multidrug resistance efflux transporter EmrE"/>
    <property type="match status" value="2"/>
</dbReference>
<feature type="transmembrane region" description="Helical" evidence="1">
    <location>
        <begin position="222"/>
        <end position="243"/>
    </location>
</feature>
<keyword evidence="4" id="KW-1185">Reference proteome</keyword>
<feature type="domain" description="EamA" evidence="2">
    <location>
        <begin position="165"/>
        <end position="295"/>
    </location>
</feature>
<keyword evidence="1" id="KW-1133">Transmembrane helix</keyword>
<feature type="domain" description="EamA" evidence="2">
    <location>
        <begin position="24"/>
        <end position="155"/>
    </location>
</feature>
<comment type="caution">
    <text evidence="3">The sequence shown here is derived from an EMBL/GenBank/DDBJ whole genome shotgun (WGS) entry which is preliminary data.</text>
</comment>
<dbReference type="Pfam" id="PF00892">
    <property type="entry name" value="EamA"/>
    <property type="match status" value="2"/>
</dbReference>
<reference evidence="3" key="1">
    <citation type="submission" date="2021-04" db="EMBL/GenBank/DDBJ databases">
        <authorList>
            <person name="Zhang D.-C."/>
        </authorList>
    </citation>
    <scope>NUCLEOTIDE SEQUENCE</scope>
    <source>
        <strain evidence="3">CGMCC 1.15697</strain>
    </source>
</reference>
<dbReference type="Proteomes" id="UP000672602">
    <property type="component" value="Unassembled WGS sequence"/>
</dbReference>
<proteinExistence type="predicted"/>
<name>A0A8J7S2U8_9PROT</name>
<evidence type="ECO:0000256" key="1">
    <source>
        <dbReference type="SAM" id="Phobius"/>
    </source>
</evidence>
<evidence type="ECO:0000313" key="3">
    <source>
        <dbReference type="EMBL" id="MBP5857563.1"/>
    </source>
</evidence>
<feature type="transmembrane region" description="Helical" evidence="1">
    <location>
        <begin position="194"/>
        <end position="216"/>
    </location>
</feature>
<accession>A0A8J7S2U8</accession>